<name>A0A699S6H3_TANCI</name>
<protein>
    <submittedName>
        <fullName evidence="2">Uncharacterized protein</fullName>
    </submittedName>
</protein>
<comment type="caution">
    <text evidence="2">The sequence shown here is derived from an EMBL/GenBank/DDBJ whole genome shotgun (WGS) entry which is preliminary data.</text>
</comment>
<proteinExistence type="predicted"/>
<feature type="non-terminal residue" evidence="2">
    <location>
        <position position="119"/>
    </location>
</feature>
<sequence>MLIMFTIVHLKLRLSIRSSVTIKTLISRKIFKMSHNIILIVMIAGLLMTLTNSPVIRQPPQELSIPELEDLKQQYLDELKLLSNLEYRDDVKIVELTQNFNGMSIEIQKKEKLLQEEQW</sequence>
<evidence type="ECO:0000256" key="1">
    <source>
        <dbReference type="SAM" id="Phobius"/>
    </source>
</evidence>
<organism evidence="2">
    <name type="scientific">Tanacetum cinerariifolium</name>
    <name type="common">Dalmatian daisy</name>
    <name type="synonym">Chrysanthemum cinerariifolium</name>
    <dbReference type="NCBI Taxonomy" id="118510"/>
    <lineage>
        <taxon>Eukaryota</taxon>
        <taxon>Viridiplantae</taxon>
        <taxon>Streptophyta</taxon>
        <taxon>Embryophyta</taxon>
        <taxon>Tracheophyta</taxon>
        <taxon>Spermatophyta</taxon>
        <taxon>Magnoliopsida</taxon>
        <taxon>eudicotyledons</taxon>
        <taxon>Gunneridae</taxon>
        <taxon>Pentapetalae</taxon>
        <taxon>asterids</taxon>
        <taxon>campanulids</taxon>
        <taxon>Asterales</taxon>
        <taxon>Asteraceae</taxon>
        <taxon>Asteroideae</taxon>
        <taxon>Anthemideae</taxon>
        <taxon>Anthemidinae</taxon>
        <taxon>Tanacetum</taxon>
    </lineage>
</organism>
<keyword evidence="1" id="KW-1133">Transmembrane helix</keyword>
<dbReference type="EMBL" id="BKCJ011140148">
    <property type="protein sequence ID" value="GFC92910.1"/>
    <property type="molecule type" value="Genomic_DNA"/>
</dbReference>
<keyword evidence="1" id="KW-0472">Membrane</keyword>
<reference evidence="2" key="1">
    <citation type="journal article" date="2019" name="Sci. Rep.">
        <title>Draft genome of Tanacetum cinerariifolium, the natural source of mosquito coil.</title>
        <authorList>
            <person name="Yamashiro T."/>
            <person name="Shiraishi A."/>
            <person name="Satake H."/>
            <person name="Nakayama K."/>
        </authorList>
    </citation>
    <scope>NUCLEOTIDE SEQUENCE</scope>
</reference>
<keyword evidence="1" id="KW-0812">Transmembrane</keyword>
<evidence type="ECO:0000313" key="2">
    <source>
        <dbReference type="EMBL" id="GFC92910.1"/>
    </source>
</evidence>
<feature type="transmembrane region" description="Helical" evidence="1">
    <location>
        <begin position="37"/>
        <end position="56"/>
    </location>
</feature>
<accession>A0A699S6H3</accession>
<dbReference type="AlphaFoldDB" id="A0A699S6H3"/>
<gene>
    <name evidence="2" type="ORF">Tci_864880</name>
</gene>